<dbReference type="EMBL" id="CAMKVN010006907">
    <property type="protein sequence ID" value="CAI2190874.1"/>
    <property type="molecule type" value="Genomic_DNA"/>
</dbReference>
<evidence type="ECO:0000313" key="2">
    <source>
        <dbReference type="Proteomes" id="UP001153678"/>
    </source>
</evidence>
<keyword evidence="2" id="KW-1185">Reference proteome</keyword>
<organism evidence="1 2">
    <name type="scientific">Funneliformis geosporum</name>
    <dbReference type="NCBI Taxonomy" id="1117311"/>
    <lineage>
        <taxon>Eukaryota</taxon>
        <taxon>Fungi</taxon>
        <taxon>Fungi incertae sedis</taxon>
        <taxon>Mucoromycota</taxon>
        <taxon>Glomeromycotina</taxon>
        <taxon>Glomeromycetes</taxon>
        <taxon>Glomerales</taxon>
        <taxon>Glomeraceae</taxon>
        <taxon>Funneliformis</taxon>
    </lineage>
</organism>
<proteinExistence type="predicted"/>
<name>A0A9W4WW02_9GLOM</name>
<dbReference type="AlphaFoldDB" id="A0A9W4WW02"/>
<gene>
    <name evidence="1" type="ORF">FWILDA_LOCUS14793</name>
</gene>
<protein>
    <submittedName>
        <fullName evidence="1">11711_t:CDS:1</fullName>
    </submittedName>
</protein>
<feature type="non-terminal residue" evidence="1">
    <location>
        <position position="48"/>
    </location>
</feature>
<accession>A0A9W4WW02</accession>
<comment type="caution">
    <text evidence="1">The sequence shown here is derived from an EMBL/GenBank/DDBJ whole genome shotgun (WGS) entry which is preliminary data.</text>
</comment>
<reference evidence="1" key="1">
    <citation type="submission" date="2022-08" db="EMBL/GenBank/DDBJ databases">
        <authorList>
            <person name="Kallberg Y."/>
            <person name="Tangrot J."/>
            <person name="Rosling A."/>
        </authorList>
    </citation>
    <scope>NUCLEOTIDE SEQUENCE</scope>
    <source>
        <strain evidence="1">Wild A</strain>
    </source>
</reference>
<dbReference type="Proteomes" id="UP001153678">
    <property type="component" value="Unassembled WGS sequence"/>
</dbReference>
<evidence type="ECO:0000313" key="1">
    <source>
        <dbReference type="EMBL" id="CAI2190874.1"/>
    </source>
</evidence>
<sequence length="48" mass="5575">MILHYAQRVQSKKAAAKRFDIESKQIRDCEKSEQLMTSAPYIKKLHPG</sequence>